<dbReference type="HOGENOM" id="CLU_2063127_0_0_1"/>
<dbReference type="AlphaFoldDB" id="J4UEC9"/>
<sequence>MHFVQAVPTESLGSLVDALNAFIKDVSNPYDYALIAAQYRDSAPCGGGNPDKGKYRWEQFQTFVGNPRCEWRPAPEEIGKPLPCVEEPKVPEGWQWAMFNRTVLDIHAYCQNGYEWPSK</sequence>
<dbReference type="GeneID" id="25984804"/>
<comment type="caution">
    <text evidence="1">The sequence shown here is derived from an EMBL/GenBank/DDBJ whole genome shotgun (WGS) entry which is preliminary data.</text>
</comment>
<accession>J4UEC9</accession>
<organism evidence="1 2">
    <name type="scientific">Trichosporon asahii var. asahii (strain ATCC 90039 / CBS 2479 / JCM 2466 / KCTC 7840 / NBRC 103889/ NCYC 2677 / UAMH 7654)</name>
    <name type="common">Yeast</name>
    <dbReference type="NCBI Taxonomy" id="1186058"/>
    <lineage>
        <taxon>Eukaryota</taxon>
        <taxon>Fungi</taxon>
        <taxon>Dikarya</taxon>
        <taxon>Basidiomycota</taxon>
        <taxon>Agaricomycotina</taxon>
        <taxon>Tremellomycetes</taxon>
        <taxon>Trichosporonales</taxon>
        <taxon>Trichosporonaceae</taxon>
        <taxon>Trichosporon</taxon>
    </lineage>
</organism>
<dbReference type="KEGG" id="tasa:A1Q1_01290"/>
<gene>
    <name evidence="1" type="ORF">A1Q1_01290</name>
</gene>
<dbReference type="VEuPathDB" id="FungiDB:A1Q1_01290"/>
<evidence type="ECO:0000313" key="1">
    <source>
        <dbReference type="EMBL" id="EJT49575.1"/>
    </source>
</evidence>
<dbReference type="RefSeq" id="XP_014179838.1">
    <property type="nucleotide sequence ID" value="XM_014324363.1"/>
</dbReference>
<name>J4UEC9_TRIAS</name>
<dbReference type="EMBL" id="ALBS01000167">
    <property type="protein sequence ID" value="EJT49575.1"/>
    <property type="molecule type" value="Genomic_DNA"/>
</dbReference>
<protein>
    <submittedName>
        <fullName evidence="1">Uncharacterized protein</fullName>
    </submittedName>
</protein>
<reference evidence="1 2" key="1">
    <citation type="journal article" date="2012" name="Eukaryot. Cell">
        <title>Draft genome sequence of CBS 2479, the standard type strain of Trichosporon asahii.</title>
        <authorList>
            <person name="Yang R.Y."/>
            <person name="Li H.T."/>
            <person name="Zhu H."/>
            <person name="Zhou G.P."/>
            <person name="Wang M."/>
            <person name="Wang L."/>
        </authorList>
    </citation>
    <scope>NUCLEOTIDE SEQUENCE [LARGE SCALE GENOMIC DNA]</scope>
    <source>
        <strain evidence="2">ATCC 90039 / CBS 2479 / JCM 2466 / KCTC 7840 / NCYC 2677 / UAMH 7654</strain>
    </source>
</reference>
<dbReference type="Proteomes" id="UP000002748">
    <property type="component" value="Unassembled WGS sequence"/>
</dbReference>
<proteinExistence type="predicted"/>
<evidence type="ECO:0000313" key="2">
    <source>
        <dbReference type="Proteomes" id="UP000002748"/>
    </source>
</evidence>